<evidence type="ECO:0000256" key="2">
    <source>
        <dbReference type="ARBA" id="ARBA00022730"/>
    </source>
</evidence>
<organism evidence="9 10">
    <name type="scientific">Tunturiibacter lichenicola</name>
    <dbReference type="NCBI Taxonomy" id="2051959"/>
    <lineage>
        <taxon>Bacteria</taxon>
        <taxon>Pseudomonadati</taxon>
        <taxon>Acidobacteriota</taxon>
        <taxon>Terriglobia</taxon>
        <taxon>Terriglobales</taxon>
        <taxon>Acidobacteriaceae</taxon>
        <taxon>Tunturiibacter</taxon>
    </lineage>
</organism>
<protein>
    <recommendedName>
        <fullName evidence="6 7">Large ribosomal subunit protein bL20</fullName>
    </recommendedName>
</protein>
<name>A0A7Y9T4S9_9BACT</name>
<keyword evidence="2 7" id="KW-0699">rRNA-binding</keyword>
<evidence type="ECO:0000256" key="5">
    <source>
        <dbReference type="ARBA" id="ARBA00023274"/>
    </source>
</evidence>
<dbReference type="HAMAP" id="MF_00382">
    <property type="entry name" value="Ribosomal_bL20"/>
    <property type="match status" value="1"/>
</dbReference>
<evidence type="ECO:0000256" key="8">
    <source>
        <dbReference type="RuleBase" id="RU000560"/>
    </source>
</evidence>
<dbReference type="PROSITE" id="PS00937">
    <property type="entry name" value="RIBOSOMAL_L20"/>
    <property type="match status" value="1"/>
</dbReference>
<dbReference type="CDD" id="cd07026">
    <property type="entry name" value="Ribosomal_L20"/>
    <property type="match status" value="1"/>
</dbReference>
<evidence type="ECO:0000313" key="10">
    <source>
        <dbReference type="Proteomes" id="UP000534186"/>
    </source>
</evidence>
<dbReference type="SUPFAM" id="SSF74731">
    <property type="entry name" value="Ribosomal protein L20"/>
    <property type="match status" value="1"/>
</dbReference>
<sequence>MPRVKRSTKRNDRRKKILKRASGYFLTKSKLYQAAQEAVERGLKFAYTGRKQKKRQFRALWIVRINAACRINGMSYSTFINGLKLAGNQLDRKVLADIAANDAAGFAALTEQAKSALKIAADKHAANRTSAAA</sequence>
<comment type="similarity">
    <text evidence="1 7 8">Belongs to the bacterial ribosomal protein bL20 family.</text>
</comment>
<reference evidence="9 10" key="1">
    <citation type="submission" date="2020-07" db="EMBL/GenBank/DDBJ databases">
        <title>Genomic Encyclopedia of Type Strains, Phase IV (KMG-V): Genome sequencing to study the core and pangenomes of soil and plant-associated prokaryotes.</title>
        <authorList>
            <person name="Whitman W."/>
        </authorList>
    </citation>
    <scope>NUCLEOTIDE SEQUENCE [LARGE SCALE GENOMIC DNA]</scope>
    <source>
        <strain evidence="9 10">M8UP30</strain>
    </source>
</reference>
<gene>
    <name evidence="7" type="primary">rplT</name>
    <name evidence="9" type="ORF">HDF12_004231</name>
</gene>
<dbReference type="GO" id="GO:0000027">
    <property type="term" value="P:ribosomal large subunit assembly"/>
    <property type="evidence" value="ECO:0007669"/>
    <property type="project" value="UniProtKB-UniRule"/>
</dbReference>
<comment type="function">
    <text evidence="7 8">Binds directly to 23S ribosomal RNA and is necessary for the in vitro assembly process of the 50S ribosomal subunit. It is not involved in the protein synthesizing functions of that subunit.</text>
</comment>
<evidence type="ECO:0000256" key="6">
    <source>
        <dbReference type="ARBA" id="ARBA00035172"/>
    </source>
</evidence>
<dbReference type="FunFam" id="1.10.1900.20:FF:000001">
    <property type="entry name" value="50S ribosomal protein L20"/>
    <property type="match status" value="1"/>
</dbReference>
<dbReference type="Pfam" id="PF00453">
    <property type="entry name" value="Ribosomal_L20"/>
    <property type="match status" value="1"/>
</dbReference>
<dbReference type="PRINTS" id="PR00062">
    <property type="entry name" value="RIBOSOMALL20"/>
</dbReference>
<dbReference type="InterPro" id="IPR049946">
    <property type="entry name" value="RIBOSOMAL_L20_CS"/>
</dbReference>
<evidence type="ECO:0000313" key="9">
    <source>
        <dbReference type="EMBL" id="NYF53832.1"/>
    </source>
</evidence>
<keyword evidence="4 7" id="KW-0689">Ribosomal protein</keyword>
<dbReference type="EMBL" id="JACCCV010000002">
    <property type="protein sequence ID" value="NYF53832.1"/>
    <property type="molecule type" value="Genomic_DNA"/>
</dbReference>
<dbReference type="GO" id="GO:0005840">
    <property type="term" value="C:ribosome"/>
    <property type="evidence" value="ECO:0007669"/>
    <property type="project" value="UniProtKB-KW"/>
</dbReference>
<dbReference type="Gene3D" id="1.10.1900.20">
    <property type="entry name" value="Ribosomal protein L20"/>
    <property type="match status" value="1"/>
</dbReference>
<keyword evidence="3 7" id="KW-0694">RNA-binding</keyword>
<dbReference type="PANTHER" id="PTHR10986">
    <property type="entry name" value="39S RIBOSOMAL PROTEIN L20"/>
    <property type="match status" value="1"/>
</dbReference>
<dbReference type="GO" id="GO:1990904">
    <property type="term" value="C:ribonucleoprotein complex"/>
    <property type="evidence" value="ECO:0007669"/>
    <property type="project" value="UniProtKB-KW"/>
</dbReference>
<dbReference type="Proteomes" id="UP000534186">
    <property type="component" value="Unassembled WGS sequence"/>
</dbReference>
<proteinExistence type="inferred from homology"/>
<evidence type="ECO:0000256" key="1">
    <source>
        <dbReference type="ARBA" id="ARBA00007698"/>
    </source>
</evidence>
<dbReference type="NCBIfam" id="TIGR01032">
    <property type="entry name" value="rplT_bact"/>
    <property type="match status" value="1"/>
</dbReference>
<dbReference type="GO" id="GO:0003735">
    <property type="term" value="F:structural constituent of ribosome"/>
    <property type="evidence" value="ECO:0007669"/>
    <property type="project" value="InterPro"/>
</dbReference>
<evidence type="ECO:0000256" key="7">
    <source>
        <dbReference type="HAMAP-Rule" id="MF_00382"/>
    </source>
</evidence>
<dbReference type="GO" id="GO:0019843">
    <property type="term" value="F:rRNA binding"/>
    <property type="evidence" value="ECO:0007669"/>
    <property type="project" value="UniProtKB-UniRule"/>
</dbReference>
<dbReference type="InterPro" id="IPR005813">
    <property type="entry name" value="Ribosomal_bL20"/>
</dbReference>
<comment type="caution">
    <text evidence="9">The sequence shown here is derived from an EMBL/GenBank/DDBJ whole genome shotgun (WGS) entry which is preliminary data.</text>
</comment>
<dbReference type="Gene3D" id="6.10.160.10">
    <property type="match status" value="1"/>
</dbReference>
<keyword evidence="5 7" id="KW-0687">Ribonucleoprotein</keyword>
<evidence type="ECO:0000256" key="3">
    <source>
        <dbReference type="ARBA" id="ARBA00022884"/>
    </source>
</evidence>
<dbReference type="InterPro" id="IPR035566">
    <property type="entry name" value="Ribosomal_protein_bL20_C"/>
</dbReference>
<dbReference type="AlphaFoldDB" id="A0A7Y9T4S9"/>
<dbReference type="GO" id="GO:0006412">
    <property type="term" value="P:translation"/>
    <property type="evidence" value="ECO:0007669"/>
    <property type="project" value="InterPro"/>
</dbReference>
<accession>A0A7Y9T4S9</accession>
<evidence type="ECO:0000256" key="4">
    <source>
        <dbReference type="ARBA" id="ARBA00022980"/>
    </source>
</evidence>